<dbReference type="InterPro" id="IPR018126">
    <property type="entry name" value="SASP_alpha/beta-type_CS"/>
</dbReference>
<accession>A0ABV1KQ31</accession>
<evidence type="ECO:0000256" key="2">
    <source>
        <dbReference type="ARBA" id="ARBA00023125"/>
    </source>
</evidence>
<dbReference type="Gene3D" id="6.10.10.80">
    <property type="entry name" value="Small, acid-soluble spore protein, alpha/beta type-like"/>
    <property type="match status" value="1"/>
</dbReference>
<evidence type="ECO:0000313" key="3">
    <source>
        <dbReference type="EMBL" id="MEQ4482173.1"/>
    </source>
</evidence>
<dbReference type="RefSeq" id="WP_232185161.1">
    <property type="nucleotide sequence ID" value="NZ_JAIOAP010000004.1"/>
</dbReference>
<comment type="similarity">
    <text evidence="1">Belongs to the alpha/beta-type SASP family.</text>
</comment>
<proteinExistence type="inferred from homology"/>
<dbReference type="InterPro" id="IPR001448">
    <property type="entry name" value="SASP_alpha/beta-type"/>
</dbReference>
<name>A0ABV1KQ31_9BACL</name>
<comment type="caution">
    <text evidence="3">The sequence shown here is derived from an EMBL/GenBank/DDBJ whole genome shotgun (WGS) entry which is preliminary data.</text>
</comment>
<evidence type="ECO:0000256" key="1">
    <source>
        <dbReference type="ARBA" id="ARBA00005442"/>
    </source>
</evidence>
<evidence type="ECO:0000313" key="4">
    <source>
        <dbReference type="Proteomes" id="UP001493487"/>
    </source>
</evidence>
<organism evidence="3 4">
    <name type="scientific">Cohnella silvisoli</name>
    <dbReference type="NCBI Taxonomy" id="2873699"/>
    <lineage>
        <taxon>Bacteria</taxon>
        <taxon>Bacillati</taxon>
        <taxon>Bacillota</taxon>
        <taxon>Bacilli</taxon>
        <taxon>Bacillales</taxon>
        <taxon>Paenibacillaceae</taxon>
        <taxon>Cohnella</taxon>
    </lineage>
</organism>
<gene>
    <name evidence="3" type="ORF">QJS35_07160</name>
</gene>
<dbReference type="Proteomes" id="UP001493487">
    <property type="component" value="Unassembled WGS sequence"/>
</dbReference>
<protein>
    <submittedName>
        <fullName evidence="3">Alpha/beta-type small acid-soluble spore protein</fullName>
    </submittedName>
</protein>
<dbReference type="PROSITE" id="PS00304">
    <property type="entry name" value="SASP_1"/>
    <property type="match status" value="1"/>
</dbReference>
<dbReference type="Pfam" id="PF00269">
    <property type="entry name" value="SASP"/>
    <property type="match status" value="1"/>
</dbReference>
<keyword evidence="4" id="KW-1185">Reference proteome</keyword>
<keyword evidence="2" id="KW-0238">DNA-binding</keyword>
<sequence>MARRRKLAVPGAEQGVSRLKAEVMRREGYPVNPERPDDVKYEVAEEMGVPLKPGYNGKLSTEDAGKVGGKIGGSMVREMIRIAQEKLSKRT</sequence>
<dbReference type="EMBL" id="JASKHM010000003">
    <property type="protein sequence ID" value="MEQ4482173.1"/>
    <property type="molecule type" value="Genomic_DNA"/>
</dbReference>
<reference evidence="3 4" key="1">
    <citation type="journal article" date="2023" name="Genome Announc.">
        <title>Pan-Genome Analyses of the Genus Cohnella and Proposal of the Novel Species Cohnella silvisoli sp. nov., Isolated from Forest Soil.</title>
        <authorList>
            <person name="Wang C."/>
            <person name="Mao L."/>
            <person name="Bao G."/>
            <person name="Zhu H."/>
        </authorList>
    </citation>
    <scope>NUCLEOTIDE SEQUENCE [LARGE SCALE GENOMIC DNA]</scope>
    <source>
        <strain evidence="3 4">NL03-T5-1</strain>
    </source>
</reference>
<dbReference type="InterPro" id="IPR038300">
    <property type="entry name" value="SASP_sf_alpha/beta"/>
</dbReference>